<proteinExistence type="predicted"/>
<sequence length="76" mass="8684">MPLQDEFRHFELHGEEQSKLETMNKKKGTDRRHSMEKGSESDRTGEGRDTYRITMGDEQRSGRGQFSAASLAPLVI</sequence>
<feature type="compositionally biased region" description="Basic and acidic residues" evidence="1">
    <location>
        <begin position="1"/>
        <end position="24"/>
    </location>
</feature>
<protein>
    <submittedName>
        <fullName evidence="3">Uncharacterized protein</fullName>
    </submittedName>
</protein>
<reference evidence="3" key="1">
    <citation type="submission" date="2022-11" db="UniProtKB">
        <authorList>
            <consortium name="WormBaseParasite"/>
        </authorList>
    </citation>
    <scope>IDENTIFICATION</scope>
</reference>
<evidence type="ECO:0000313" key="2">
    <source>
        <dbReference type="Proteomes" id="UP000887572"/>
    </source>
</evidence>
<keyword evidence="2" id="KW-1185">Reference proteome</keyword>
<dbReference type="Proteomes" id="UP000887572">
    <property type="component" value="Unplaced"/>
</dbReference>
<evidence type="ECO:0000313" key="3">
    <source>
        <dbReference type="WBParaSite" id="Gr19_v10_g11337.t1"/>
    </source>
</evidence>
<name>A0A914GU11_GLORO</name>
<feature type="region of interest" description="Disordered" evidence="1">
    <location>
        <begin position="1"/>
        <end position="76"/>
    </location>
</feature>
<evidence type="ECO:0000256" key="1">
    <source>
        <dbReference type="SAM" id="MobiDB-lite"/>
    </source>
</evidence>
<feature type="compositionally biased region" description="Basic and acidic residues" evidence="1">
    <location>
        <begin position="31"/>
        <end position="61"/>
    </location>
</feature>
<accession>A0A914GU11</accession>
<organism evidence="2 3">
    <name type="scientific">Globodera rostochiensis</name>
    <name type="common">Golden nematode worm</name>
    <name type="synonym">Heterodera rostochiensis</name>
    <dbReference type="NCBI Taxonomy" id="31243"/>
    <lineage>
        <taxon>Eukaryota</taxon>
        <taxon>Metazoa</taxon>
        <taxon>Ecdysozoa</taxon>
        <taxon>Nematoda</taxon>
        <taxon>Chromadorea</taxon>
        <taxon>Rhabditida</taxon>
        <taxon>Tylenchina</taxon>
        <taxon>Tylenchomorpha</taxon>
        <taxon>Tylenchoidea</taxon>
        <taxon>Heteroderidae</taxon>
        <taxon>Heteroderinae</taxon>
        <taxon>Globodera</taxon>
    </lineage>
</organism>
<dbReference type="AlphaFoldDB" id="A0A914GU11"/>
<dbReference type="WBParaSite" id="Gr19_v10_g11337.t1">
    <property type="protein sequence ID" value="Gr19_v10_g11337.t1"/>
    <property type="gene ID" value="Gr19_v10_g11337"/>
</dbReference>